<gene>
    <name evidence="3" type="ORF">DLAC_03450</name>
</gene>
<comment type="caution">
    <text evidence="3">The sequence shown here is derived from an EMBL/GenBank/DDBJ whole genome shotgun (WGS) entry which is preliminary data.</text>
</comment>
<feature type="compositionally biased region" description="Low complexity" evidence="1">
    <location>
        <begin position="216"/>
        <end position="233"/>
    </location>
</feature>
<proteinExistence type="predicted"/>
<dbReference type="InParanoid" id="A0A152A2F8"/>
<protein>
    <submittedName>
        <fullName evidence="3">Uncharacterized protein</fullName>
    </submittedName>
</protein>
<dbReference type="EMBL" id="LODT01000016">
    <property type="protein sequence ID" value="KYR00285.1"/>
    <property type="molecule type" value="Genomic_DNA"/>
</dbReference>
<evidence type="ECO:0000313" key="4">
    <source>
        <dbReference type="Proteomes" id="UP000076078"/>
    </source>
</evidence>
<feature type="region of interest" description="Disordered" evidence="1">
    <location>
        <begin position="196"/>
        <end position="244"/>
    </location>
</feature>
<sequence>MTKIINGNIIRDVPHFGLNGLSKRRHSISSLNDQRLRKFRSIHNIRSDDNETTHNTESDEIGVGNNEDINTYFKEINQNYNDFIKSGKRNCNNNIFSKEYWKIKLKPLGSKALLYGFEIKLGYVFISMILSLVLGGSMYLLIDLLLIYLGTQYSQFYLDQQQHHNQQHQPEQHHQIINHSIHHHRKNQFKQPKLENSISNDTTSFSNGFNSNIHQHPSPTTIPLSSSPLSHSIDSTKPPKSYLSSPIVEKRRGSFTTLSDLRTQEYIEQLNLNSI</sequence>
<keyword evidence="2" id="KW-0812">Transmembrane</keyword>
<keyword evidence="2" id="KW-0472">Membrane</keyword>
<evidence type="ECO:0000313" key="3">
    <source>
        <dbReference type="EMBL" id="KYR00285.1"/>
    </source>
</evidence>
<keyword evidence="4" id="KW-1185">Reference proteome</keyword>
<feature type="transmembrane region" description="Helical" evidence="2">
    <location>
        <begin position="121"/>
        <end position="149"/>
    </location>
</feature>
<keyword evidence="2" id="KW-1133">Transmembrane helix</keyword>
<name>A0A152A2F8_TIELA</name>
<dbReference type="AlphaFoldDB" id="A0A152A2F8"/>
<evidence type="ECO:0000256" key="2">
    <source>
        <dbReference type="SAM" id="Phobius"/>
    </source>
</evidence>
<accession>A0A152A2F8</accession>
<dbReference type="Proteomes" id="UP000076078">
    <property type="component" value="Unassembled WGS sequence"/>
</dbReference>
<evidence type="ECO:0000256" key="1">
    <source>
        <dbReference type="SAM" id="MobiDB-lite"/>
    </source>
</evidence>
<feature type="compositionally biased region" description="Polar residues" evidence="1">
    <location>
        <begin position="196"/>
        <end position="215"/>
    </location>
</feature>
<organism evidence="3 4">
    <name type="scientific">Tieghemostelium lacteum</name>
    <name type="common">Slime mold</name>
    <name type="synonym">Dictyostelium lacteum</name>
    <dbReference type="NCBI Taxonomy" id="361077"/>
    <lineage>
        <taxon>Eukaryota</taxon>
        <taxon>Amoebozoa</taxon>
        <taxon>Evosea</taxon>
        <taxon>Eumycetozoa</taxon>
        <taxon>Dictyostelia</taxon>
        <taxon>Dictyosteliales</taxon>
        <taxon>Raperosteliaceae</taxon>
        <taxon>Tieghemostelium</taxon>
    </lineage>
</organism>
<reference evidence="3 4" key="1">
    <citation type="submission" date="2015-12" db="EMBL/GenBank/DDBJ databases">
        <title>Dictyostelia acquired genes for synthesis and detection of signals that induce cell-type specialization by lateral gene transfer from prokaryotes.</title>
        <authorList>
            <person name="Gloeckner G."/>
            <person name="Schaap P."/>
        </authorList>
    </citation>
    <scope>NUCLEOTIDE SEQUENCE [LARGE SCALE GENOMIC DNA]</scope>
    <source>
        <strain evidence="3 4">TK</strain>
    </source>
</reference>